<protein>
    <submittedName>
        <fullName evidence="3">DUF3857 domain-containing protein</fullName>
    </submittedName>
</protein>
<dbReference type="Pfam" id="PF12969">
    <property type="entry name" value="DUF3857"/>
    <property type="match status" value="1"/>
</dbReference>
<reference evidence="3" key="1">
    <citation type="submission" date="2021-11" db="EMBL/GenBank/DDBJ databases">
        <title>Description of novel Flavobacterium species.</title>
        <authorList>
            <person name="Saticioglu I.B."/>
            <person name="Ay H."/>
            <person name="Altun S."/>
            <person name="Duman M."/>
        </authorList>
    </citation>
    <scope>NUCLEOTIDE SEQUENCE</scope>
    <source>
        <strain evidence="3">F-65</strain>
    </source>
</reference>
<accession>A0ABS8MVM7</accession>
<sequence>MKNPCCVLFFFFFTLLSSAQKNDYLIGPIADSLKENANAVIRLNQIDIVIASQRSMKRKHTRIITVFNKKGLNAIDAVEYYDKSTTVKSIEAIVYDLQGKELKKIKRKDFRDESVISGGTFFSESRYIYLDYTPIQYPFTLVYESEVETSTTAFIPKWFPIDNYYTSVEKSILNVTYPNDLGFKKKEFRLSGFDIKKTTDTNTQISYIATNIIAQKNEDYSPIFSDVFPFVMMGLESFHLEGVDGNATTWEAFGKWYADKILLGTTVLPNETKIKIKELVGNEKDPVKKAKIVYDYVQKKSRYVNIAIGIGGWKPMFANDVDRLGYGDCKALTNYTKALLDVVDVPSYNTILYGNSYKMDIDSDFVSMQGNHMILSIPNGDKYIWLECTSQDDPFGYQGTFTDDRNVLVVKPEGGVIVRTNIYEDKGNFQVDKGVYTIDEDGNFSGSISITSEGSQYSSKARVEPLQPTEKEAHYKAYWNNINNLKLVKINLTNDKENIRFTEGIQVSAINYGVISNNKMIFAINAFNQYRGSVNRIRNRKNPFQMQRGYLDTDEIEINLPVGFTIEFLPSNFELKGKFGEYKTEIIKIENNKLTYKRKMLLNNGKYSSKEYDEYRLFMEQVSRNDNAKIILTKN</sequence>
<keyword evidence="1" id="KW-0732">Signal</keyword>
<evidence type="ECO:0000313" key="4">
    <source>
        <dbReference type="Proteomes" id="UP001430919"/>
    </source>
</evidence>
<dbReference type="Gene3D" id="2.60.40.3140">
    <property type="match status" value="1"/>
</dbReference>
<feature type="domain" description="DUF3857" evidence="2">
    <location>
        <begin position="55"/>
        <end position="211"/>
    </location>
</feature>
<dbReference type="Proteomes" id="UP001430919">
    <property type="component" value="Unassembled WGS sequence"/>
</dbReference>
<gene>
    <name evidence="3" type="ORF">LNQ49_14725</name>
</gene>
<dbReference type="Gene3D" id="3.10.620.30">
    <property type="match status" value="1"/>
</dbReference>
<feature type="chain" id="PRO_5045328094" evidence="1">
    <location>
        <begin position="22"/>
        <end position="635"/>
    </location>
</feature>
<comment type="caution">
    <text evidence="3">The sequence shown here is derived from an EMBL/GenBank/DDBJ whole genome shotgun (WGS) entry which is preliminary data.</text>
</comment>
<dbReference type="InterPro" id="IPR024618">
    <property type="entry name" value="DUF3857"/>
</dbReference>
<name>A0ABS8MVM7_9FLAO</name>
<dbReference type="EMBL" id="JAJJMO010000001">
    <property type="protein sequence ID" value="MCC9072839.1"/>
    <property type="molecule type" value="Genomic_DNA"/>
</dbReference>
<keyword evidence="4" id="KW-1185">Reference proteome</keyword>
<proteinExistence type="predicted"/>
<evidence type="ECO:0000313" key="3">
    <source>
        <dbReference type="EMBL" id="MCC9072839.1"/>
    </source>
</evidence>
<evidence type="ECO:0000259" key="2">
    <source>
        <dbReference type="Pfam" id="PF12969"/>
    </source>
</evidence>
<evidence type="ECO:0000256" key="1">
    <source>
        <dbReference type="SAM" id="SignalP"/>
    </source>
</evidence>
<dbReference type="RefSeq" id="WP_229989773.1">
    <property type="nucleotide sequence ID" value="NZ_JAJJMO010000001.1"/>
</dbReference>
<dbReference type="Gene3D" id="2.60.120.1130">
    <property type="match status" value="1"/>
</dbReference>
<feature type="signal peptide" evidence="1">
    <location>
        <begin position="1"/>
        <end position="21"/>
    </location>
</feature>
<organism evidence="3 4">
    <name type="scientific">Flavobacterium pisciphilum</name>
    <dbReference type="NCBI Taxonomy" id="2893755"/>
    <lineage>
        <taxon>Bacteria</taxon>
        <taxon>Pseudomonadati</taxon>
        <taxon>Bacteroidota</taxon>
        <taxon>Flavobacteriia</taxon>
        <taxon>Flavobacteriales</taxon>
        <taxon>Flavobacteriaceae</taxon>
        <taxon>Flavobacterium</taxon>
    </lineage>
</organism>